<dbReference type="OrthoDB" id="1607513at2759"/>
<reference evidence="2 3" key="1">
    <citation type="submission" date="2020-04" db="EMBL/GenBank/DDBJ databases">
        <title>Perkinsus olseni comparative genomics.</title>
        <authorList>
            <person name="Bogema D.R."/>
        </authorList>
    </citation>
    <scope>NUCLEOTIDE SEQUENCE [LARGE SCALE GENOMIC DNA]</scope>
    <source>
        <strain evidence="2">00978-12</strain>
    </source>
</reference>
<name>A0A7J6NM66_PEROL</name>
<dbReference type="EMBL" id="JABANP010000284">
    <property type="protein sequence ID" value="KAF4684972.1"/>
    <property type="molecule type" value="Genomic_DNA"/>
</dbReference>
<dbReference type="AlphaFoldDB" id="A0A7J6NM66"/>
<accession>A0A7J6NM66</accession>
<evidence type="ECO:0000313" key="3">
    <source>
        <dbReference type="Proteomes" id="UP000541610"/>
    </source>
</evidence>
<evidence type="ECO:0000256" key="1">
    <source>
        <dbReference type="SAM" id="MobiDB-lite"/>
    </source>
</evidence>
<sequence>MDLLRTEYGMGETGFVNLTCLAHKLHLSIVNPLGFWATASTSDEFSDSGEEDEGDDALTSTAGLEAPQCEQQELLDLLRDEQFLAGDDDGSEASAYIYDSYD</sequence>
<gene>
    <name evidence="2" type="ORF">FOZ60_007081</name>
</gene>
<comment type="caution">
    <text evidence="2">The sequence shown here is derived from an EMBL/GenBank/DDBJ whole genome shotgun (WGS) entry which is preliminary data.</text>
</comment>
<feature type="region of interest" description="Disordered" evidence="1">
    <location>
        <begin position="41"/>
        <end position="65"/>
    </location>
</feature>
<feature type="compositionally biased region" description="Acidic residues" evidence="1">
    <location>
        <begin position="44"/>
        <end position="56"/>
    </location>
</feature>
<evidence type="ECO:0000313" key="2">
    <source>
        <dbReference type="EMBL" id="KAF4684972.1"/>
    </source>
</evidence>
<protein>
    <submittedName>
        <fullName evidence="2">Uncharacterized protein</fullName>
    </submittedName>
</protein>
<organism evidence="2 3">
    <name type="scientific">Perkinsus olseni</name>
    <name type="common">Perkinsus atlanticus</name>
    <dbReference type="NCBI Taxonomy" id="32597"/>
    <lineage>
        <taxon>Eukaryota</taxon>
        <taxon>Sar</taxon>
        <taxon>Alveolata</taxon>
        <taxon>Perkinsozoa</taxon>
        <taxon>Perkinsea</taxon>
        <taxon>Perkinsida</taxon>
        <taxon>Perkinsidae</taxon>
        <taxon>Perkinsus</taxon>
    </lineage>
</organism>
<proteinExistence type="predicted"/>
<dbReference type="Proteomes" id="UP000541610">
    <property type="component" value="Unassembled WGS sequence"/>
</dbReference>